<dbReference type="EMBL" id="JAAAUY010000455">
    <property type="protein sequence ID" value="KAF9329673.1"/>
    <property type="molecule type" value="Genomic_DNA"/>
</dbReference>
<reference evidence="1" key="1">
    <citation type="journal article" date="2020" name="Fungal Divers.">
        <title>Resolving the Mortierellaceae phylogeny through synthesis of multi-gene phylogenetics and phylogenomics.</title>
        <authorList>
            <person name="Vandepol N."/>
            <person name="Liber J."/>
            <person name="Desiro A."/>
            <person name="Na H."/>
            <person name="Kennedy M."/>
            <person name="Barry K."/>
            <person name="Grigoriev I.V."/>
            <person name="Miller A.N."/>
            <person name="O'Donnell K."/>
            <person name="Stajich J.E."/>
            <person name="Bonito G."/>
        </authorList>
    </citation>
    <scope>NUCLEOTIDE SEQUENCE</scope>
    <source>
        <strain evidence="1">NVP1</strain>
    </source>
</reference>
<protein>
    <submittedName>
        <fullName evidence="1">Uncharacterized protein</fullName>
    </submittedName>
</protein>
<proteinExistence type="predicted"/>
<name>A0A9P5VKF5_9FUNG</name>
<evidence type="ECO:0000313" key="1">
    <source>
        <dbReference type="EMBL" id="KAF9329673.1"/>
    </source>
</evidence>
<sequence length="240" mass="26763">MEIWGHSLKDTLADQLMNTIKTLNPTDNHFECYLPDTTEGYSDDTLFGTYPSSSYISQDDDESELDLPAVYSSLWEVQLELGEIPDMISNNLLESCQDCRQQRPCNACAESRNSRHRSHPSLFSSGHARWLNIDEPILGEEEEEEEEDFESDDESECVPLSTMFAGLSTSSIGSCGAYQDGPEHYARLGPHAVYGSFDDDHLHCGVRHDRKDSGVFIHDHGECGHDAAHVATKAPSSAWC</sequence>
<accession>A0A9P5VKF5</accession>
<keyword evidence="2" id="KW-1185">Reference proteome</keyword>
<dbReference type="Proteomes" id="UP000696485">
    <property type="component" value="Unassembled WGS sequence"/>
</dbReference>
<gene>
    <name evidence="1" type="ORF">BG006_007276</name>
</gene>
<dbReference type="AlphaFoldDB" id="A0A9P5VKF5"/>
<organism evidence="1 2">
    <name type="scientific">Podila minutissima</name>
    <dbReference type="NCBI Taxonomy" id="64525"/>
    <lineage>
        <taxon>Eukaryota</taxon>
        <taxon>Fungi</taxon>
        <taxon>Fungi incertae sedis</taxon>
        <taxon>Mucoromycota</taxon>
        <taxon>Mortierellomycotina</taxon>
        <taxon>Mortierellomycetes</taxon>
        <taxon>Mortierellales</taxon>
        <taxon>Mortierellaceae</taxon>
        <taxon>Podila</taxon>
    </lineage>
</organism>
<evidence type="ECO:0000313" key="2">
    <source>
        <dbReference type="Proteomes" id="UP000696485"/>
    </source>
</evidence>
<comment type="caution">
    <text evidence="1">The sequence shown here is derived from an EMBL/GenBank/DDBJ whole genome shotgun (WGS) entry which is preliminary data.</text>
</comment>